<proteinExistence type="predicted"/>
<reference evidence="2 3" key="1">
    <citation type="submission" date="2019-10" db="EMBL/GenBank/DDBJ databases">
        <authorList>
            <person name="Blom J."/>
        </authorList>
    </citation>
    <scope>NUCLEOTIDE SEQUENCE [LARGE SCALE GENOMIC DNA]</scope>
    <source>
        <strain evidence="2 3">ES3154-GLU</strain>
    </source>
</reference>
<dbReference type="InterPro" id="IPR050712">
    <property type="entry name" value="NAD(P)H-dep_reductase"/>
</dbReference>
<dbReference type="GO" id="GO:0010181">
    <property type="term" value="F:FMN binding"/>
    <property type="evidence" value="ECO:0007669"/>
    <property type="project" value="TreeGrafter"/>
</dbReference>
<name>A0A6I8MC85_9FUSO</name>
<dbReference type="Pfam" id="PF03358">
    <property type="entry name" value="FMN_red"/>
    <property type="match status" value="1"/>
</dbReference>
<protein>
    <submittedName>
        <fullName evidence="2">Chromate reductase</fullName>
        <ecNumber evidence="2">1.6.5.2</ecNumber>
    </submittedName>
</protein>
<organism evidence="2 3">
    <name type="scientific">Oceanivirga miroungae</name>
    <dbReference type="NCBI Taxonomy" id="1130046"/>
    <lineage>
        <taxon>Bacteria</taxon>
        <taxon>Fusobacteriati</taxon>
        <taxon>Fusobacteriota</taxon>
        <taxon>Fusobacteriia</taxon>
        <taxon>Fusobacteriales</taxon>
        <taxon>Leptotrichiaceae</taxon>
        <taxon>Oceanivirga</taxon>
    </lineage>
</organism>
<dbReference type="PANTHER" id="PTHR30543:SF21">
    <property type="entry name" value="NAD(P)H-DEPENDENT FMN REDUCTASE LOT6"/>
    <property type="match status" value="1"/>
</dbReference>
<keyword evidence="2" id="KW-0560">Oxidoreductase</keyword>
<evidence type="ECO:0000313" key="3">
    <source>
        <dbReference type="Proteomes" id="UP000419017"/>
    </source>
</evidence>
<dbReference type="Proteomes" id="UP000419017">
    <property type="component" value="Unassembled WGS sequence"/>
</dbReference>
<accession>A0A6I8MC85</accession>
<dbReference type="EMBL" id="CABWIB010000001">
    <property type="protein sequence ID" value="VWL85835.1"/>
    <property type="molecule type" value="Genomic_DNA"/>
</dbReference>
<dbReference type="EC" id="1.6.5.2" evidence="2"/>
<dbReference type="PANTHER" id="PTHR30543">
    <property type="entry name" value="CHROMATE REDUCTASE"/>
    <property type="match status" value="1"/>
</dbReference>
<dbReference type="GO" id="GO:0003955">
    <property type="term" value="F:NAD(P)H dehydrogenase (quinone) activity"/>
    <property type="evidence" value="ECO:0007669"/>
    <property type="project" value="UniProtKB-EC"/>
</dbReference>
<dbReference type="GO" id="GO:0005829">
    <property type="term" value="C:cytosol"/>
    <property type="evidence" value="ECO:0007669"/>
    <property type="project" value="TreeGrafter"/>
</dbReference>
<dbReference type="RefSeq" id="WP_156683802.1">
    <property type="nucleotide sequence ID" value="NZ_CABWIB010000001.1"/>
</dbReference>
<feature type="domain" description="NADPH-dependent FMN reductase-like" evidence="1">
    <location>
        <begin position="4"/>
        <end position="155"/>
    </location>
</feature>
<dbReference type="InterPro" id="IPR005025">
    <property type="entry name" value="FMN_Rdtase-like_dom"/>
</dbReference>
<sequence>MKKKVSVIVGSLRNKSVARKIAKNILKMFPENYDVNIVEIRDLPLYDCDYDDPNETEKVLPAIYTSFRNEIKSSDAVFFVTAENNRLVPASIKNAIDICSKPNNDVAFKGKPVGIVSHSIGKLGGFSANKSLQLALSYFNPQYVGQPEAFIGNSHSLFDGDSEEINNEGTKAFLQDYVNRFVELVNKQ</sequence>
<gene>
    <name evidence="2" type="ORF">OMES3154_01122</name>
</gene>
<evidence type="ECO:0000313" key="2">
    <source>
        <dbReference type="EMBL" id="VWL85835.1"/>
    </source>
</evidence>
<dbReference type="InterPro" id="IPR029039">
    <property type="entry name" value="Flavoprotein-like_sf"/>
</dbReference>
<dbReference type="AlphaFoldDB" id="A0A6I8MC85"/>
<evidence type="ECO:0000259" key="1">
    <source>
        <dbReference type="Pfam" id="PF03358"/>
    </source>
</evidence>
<keyword evidence="3" id="KW-1185">Reference proteome</keyword>
<dbReference type="Gene3D" id="3.40.50.360">
    <property type="match status" value="1"/>
</dbReference>
<dbReference type="SUPFAM" id="SSF52218">
    <property type="entry name" value="Flavoproteins"/>
    <property type="match status" value="1"/>
</dbReference>